<sequence>MFGLVTSVARCCLPWFCCGMLLMLAMHASALECRKDTINGPVSDSEDIGSLKIPSTLPVGSRLWTSKIYRRNLACWAYKSVRPNGEYAYFYPNPGGEVVGAGIGIGIIYNGQDLGVISRGGGSGSRVSTGRFIAPGPSGSNPPRNPTMMPTTVQLYLEKIGDITNSSLGADSLSVLQVDGELGINNKPYSNYVFRLSGLRNIEVIKCSANVTVSPNGYIDFGTVQAWSSASAGVVAQQNFQISASTDGGEDCGKGFDLTVNFDTASRNNTLATADGMDMGNGSMLKIEDNETGNNIVYNQFISFINGLKPASGTVEKQYTAKLYAFDEAVPGEVEKFIVLRFNYD</sequence>
<dbReference type="GeneID" id="97763448"/>
<evidence type="ECO:0000256" key="1">
    <source>
        <dbReference type="SAM" id="SignalP"/>
    </source>
</evidence>
<keyword evidence="3" id="KW-1185">Reference proteome</keyword>
<reference evidence="2 3" key="1">
    <citation type="submission" date="2016-10" db="EMBL/GenBank/DDBJ databases">
        <authorList>
            <person name="de Groot N.N."/>
        </authorList>
    </citation>
    <scope>NUCLEOTIDE SEQUENCE [LARGE SCALE GENOMIC DNA]</scope>
    <source>
        <strain evidence="2 3">ATCC 29281</strain>
    </source>
</reference>
<name>A0A1H3WIP3_9GAMM</name>
<gene>
    <name evidence="2" type="ORF">SAMN02982996_00512</name>
</gene>
<dbReference type="STRING" id="71657.SAMN02982996_00512"/>
<dbReference type="GO" id="GO:0007155">
    <property type="term" value="P:cell adhesion"/>
    <property type="evidence" value="ECO:0007669"/>
    <property type="project" value="InterPro"/>
</dbReference>
<dbReference type="RefSeq" id="WP_083351056.1">
    <property type="nucleotide sequence ID" value="NZ_FNQS01000001.1"/>
</dbReference>
<feature type="chain" id="PRO_5010574064" evidence="1">
    <location>
        <begin position="31"/>
        <end position="345"/>
    </location>
</feature>
<organism evidence="2 3">
    <name type="scientific">Lonsdalea quercina</name>
    <dbReference type="NCBI Taxonomy" id="71657"/>
    <lineage>
        <taxon>Bacteria</taxon>
        <taxon>Pseudomonadati</taxon>
        <taxon>Pseudomonadota</taxon>
        <taxon>Gammaproteobacteria</taxon>
        <taxon>Enterobacterales</taxon>
        <taxon>Pectobacteriaceae</taxon>
        <taxon>Lonsdalea</taxon>
    </lineage>
</organism>
<dbReference type="InterPro" id="IPR036937">
    <property type="entry name" value="Adhesion_dom_fimbrial_sf"/>
</dbReference>
<dbReference type="Proteomes" id="UP000187280">
    <property type="component" value="Unassembled WGS sequence"/>
</dbReference>
<evidence type="ECO:0000313" key="2">
    <source>
        <dbReference type="EMBL" id="SDZ87027.1"/>
    </source>
</evidence>
<evidence type="ECO:0000313" key="3">
    <source>
        <dbReference type="Proteomes" id="UP000187280"/>
    </source>
</evidence>
<keyword evidence="1" id="KW-0732">Signal</keyword>
<dbReference type="GO" id="GO:0009289">
    <property type="term" value="C:pilus"/>
    <property type="evidence" value="ECO:0007669"/>
    <property type="project" value="InterPro"/>
</dbReference>
<dbReference type="EMBL" id="FNQS01000001">
    <property type="protein sequence ID" value="SDZ87027.1"/>
    <property type="molecule type" value="Genomic_DNA"/>
</dbReference>
<accession>A0A1H3WIP3</accession>
<dbReference type="Gene3D" id="2.60.40.1090">
    <property type="entry name" value="Fimbrial-type adhesion domain"/>
    <property type="match status" value="1"/>
</dbReference>
<dbReference type="AlphaFoldDB" id="A0A1H3WIP3"/>
<proteinExistence type="predicted"/>
<feature type="signal peptide" evidence="1">
    <location>
        <begin position="1"/>
        <end position="30"/>
    </location>
</feature>
<protein>
    <submittedName>
        <fullName evidence="2">Pilin (Type 1 fimbria component protein)</fullName>
    </submittedName>
</protein>